<evidence type="ECO:0000313" key="3">
    <source>
        <dbReference type="Proteomes" id="UP000475385"/>
    </source>
</evidence>
<organism evidence="2 3">
    <name type="scientific">Falsiroseomonas algicola</name>
    <dbReference type="NCBI Taxonomy" id="2716930"/>
    <lineage>
        <taxon>Bacteria</taxon>
        <taxon>Pseudomonadati</taxon>
        <taxon>Pseudomonadota</taxon>
        <taxon>Alphaproteobacteria</taxon>
        <taxon>Acetobacterales</taxon>
        <taxon>Roseomonadaceae</taxon>
        <taxon>Falsiroseomonas</taxon>
    </lineage>
</organism>
<keyword evidence="1" id="KW-0472">Membrane</keyword>
<feature type="transmembrane region" description="Helical" evidence="1">
    <location>
        <begin position="27"/>
        <end position="46"/>
    </location>
</feature>
<dbReference type="EMBL" id="JAAIKB010000005">
    <property type="protein sequence ID" value="NGM21134.1"/>
    <property type="molecule type" value="Genomic_DNA"/>
</dbReference>
<gene>
    <name evidence="2" type="ORF">G3576_14010</name>
</gene>
<dbReference type="Proteomes" id="UP000475385">
    <property type="component" value="Unassembled WGS sequence"/>
</dbReference>
<evidence type="ECO:0000256" key="1">
    <source>
        <dbReference type="SAM" id="Phobius"/>
    </source>
</evidence>
<reference evidence="2 3" key="1">
    <citation type="submission" date="2020-02" db="EMBL/GenBank/DDBJ databases">
        <authorList>
            <person name="Kim H.M."/>
            <person name="Jeon C.O."/>
        </authorList>
    </citation>
    <scope>NUCLEOTIDE SEQUENCE [LARGE SCALE GENOMIC DNA]</scope>
    <source>
        <strain evidence="2 3">PeD5</strain>
    </source>
</reference>
<keyword evidence="1" id="KW-0812">Transmembrane</keyword>
<dbReference type="AlphaFoldDB" id="A0A6M1LMX1"/>
<comment type="caution">
    <text evidence="2">The sequence shown here is derived from an EMBL/GenBank/DDBJ whole genome shotgun (WGS) entry which is preliminary data.</text>
</comment>
<dbReference type="RefSeq" id="WP_164695040.1">
    <property type="nucleotide sequence ID" value="NZ_JAAIKB010000005.1"/>
</dbReference>
<sequence>MTARIDDIGQWLLFLDRLASGLLSHGWPVLLIPGGLLALAFAFWLWRRGR</sequence>
<name>A0A6M1LMX1_9PROT</name>
<proteinExistence type="predicted"/>
<keyword evidence="1" id="KW-1133">Transmembrane helix</keyword>
<reference evidence="2 3" key="2">
    <citation type="submission" date="2020-03" db="EMBL/GenBank/DDBJ databases">
        <title>Roseomonas stagni sp. nov., isolated from pond water in Japan.</title>
        <authorList>
            <person name="Furuhata K."/>
            <person name="Miyamoto H."/>
            <person name="Goto K."/>
        </authorList>
    </citation>
    <scope>NUCLEOTIDE SEQUENCE [LARGE SCALE GENOMIC DNA]</scope>
    <source>
        <strain evidence="2 3">PeD5</strain>
    </source>
</reference>
<protein>
    <submittedName>
        <fullName evidence="2">Uncharacterized protein</fullName>
    </submittedName>
</protein>
<accession>A0A6M1LMX1</accession>
<keyword evidence="3" id="KW-1185">Reference proteome</keyword>
<evidence type="ECO:0000313" key="2">
    <source>
        <dbReference type="EMBL" id="NGM21134.1"/>
    </source>
</evidence>